<evidence type="ECO:0000313" key="1">
    <source>
        <dbReference type="EMBL" id="EMD82479.1"/>
    </source>
</evidence>
<name>M2T7H8_9SPHN</name>
<dbReference type="Gene3D" id="2.40.10.270">
    <property type="entry name" value="Bacteriophage SPP1 head-tail adaptor protein"/>
    <property type="match status" value="1"/>
</dbReference>
<dbReference type="EMBL" id="AMRV01000007">
    <property type="protein sequence ID" value="EMD82479.1"/>
    <property type="molecule type" value="Genomic_DNA"/>
</dbReference>
<reference evidence="1 2" key="1">
    <citation type="journal article" date="2013" name="Genome Announc.">
        <title>Draft Genome Sequence of Strain JLT2015T, Belonging to the Family Sphingomonadaceae of the Alphaproteobacteria.</title>
        <authorList>
            <person name="Tang K."/>
            <person name="Liu K."/>
            <person name="Li S."/>
            <person name="Jiao N."/>
        </authorList>
    </citation>
    <scope>NUCLEOTIDE SEQUENCE [LARGE SCALE GENOMIC DNA]</scope>
    <source>
        <strain evidence="1 2">JLT2015</strain>
    </source>
</reference>
<gene>
    <name evidence="1" type="ORF">C725_2200</name>
</gene>
<protein>
    <submittedName>
        <fullName evidence="1">Uncharacterized protein</fullName>
    </submittedName>
</protein>
<keyword evidence="2" id="KW-1185">Reference proteome</keyword>
<accession>M2T7H8</accession>
<dbReference type="Proteomes" id="UP000011717">
    <property type="component" value="Unassembled WGS sequence"/>
</dbReference>
<evidence type="ECO:0000313" key="2">
    <source>
        <dbReference type="Proteomes" id="UP000011717"/>
    </source>
</evidence>
<proteinExistence type="predicted"/>
<dbReference type="RefSeq" id="WP_008602797.1">
    <property type="nucleotide sequence ID" value="NZ_AMRV01000007.1"/>
</dbReference>
<dbReference type="AlphaFoldDB" id="M2T7H8"/>
<comment type="caution">
    <text evidence="1">The sequence shown here is derived from an EMBL/GenBank/DDBJ whole genome shotgun (WGS) entry which is preliminary data.</text>
</comment>
<organism evidence="1 2">
    <name type="scientific">Pacificimonas flava</name>
    <dbReference type="NCBI Taxonomy" id="1234595"/>
    <lineage>
        <taxon>Bacteria</taxon>
        <taxon>Pseudomonadati</taxon>
        <taxon>Pseudomonadota</taxon>
        <taxon>Alphaproteobacteria</taxon>
        <taxon>Sphingomonadales</taxon>
        <taxon>Sphingosinicellaceae</taxon>
        <taxon>Pacificimonas</taxon>
    </lineage>
</organism>
<dbReference type="InterPro" id="IPR038666">
    <property type="entry name" value="SSP1_head-tail_sf"/>
</dbReference>
<sequence>MSGIAGTLRERVMRLEEGGRNAAGAAGEPAPGAAAWAAIVPLPAGPAVLGDRMVAARRWRVRMRRQAAPMVGSHLRWRGRTLVVLSRTDDPRDAAISEMIAEERAE</sequence>